<accession>A0A9P6ASC5</accession>
<dbReference type="PRINTS" id="PR00081">
    <property type="entry name" value="GDHRDH"/>
</dbReference>
<dbReference type="GO" id="GO:0016616">
    <property type="term" value="F:oxidoreductase activity, acting on the CH-OH group of donors, NAD or NADP as acceptor"/>
    <property type="evidence" value="ECO:0007669"/>
    <property type="project" value="TreeGrafter"/>
</dbReference>
<reference evidence="5" key="1">
    <citation type="journal article" date="2020" name="Nat. Commun.">
        <title>Large-scale genome sequencing of mycorrhizal fungi provides insights into the early evolution of symbiotic traits.</title>
        <authorList>
            <person name="Miyauchi S."/>
            <person name="Kiss E."/>
            <person name="Kuo A."/>
            <person name="Drula E."/>
            <person name="Kohler A."/>
            <person name="Sanchez-Garcia M."/>
            <person name="Morin E."/>
            <person name="Andreopoulos B."/>
            <person name="Barry K.W."/>
            <person name="Bonito G."/>
            <person name="Buee M."/>
            <person name="Carver A."/>
            <person name="Chen C."/>
            <person name="Cichocki N."/>
            <person name="Clum A."/>
            <person name="Culley D."/>
            <person name="Crous P.W."/>
            <person name="Fauchery L."/>
            <person name="Girlanda M."/>
            <person name="Hayes R.D."/>
            <person name="Keri Z."/>
            <person name="LaButti K."/>
            <person name="Lipzen A."/>
            <person name="Lombard V."/>
            <person name="Magnuson J."/>
            <person name="Maillard F."/>
            <person name="Murat C."/>
            <person name="Nolan M."/>
            <person name="Ohm R.A."/>
            <person name="Pangilinan J."/>
            <person name="Pereira M.F."/>
            <person name="Perotto S."/>
            <person name="Peter M."/>
            <person name="Pfister S."/>
            <person name="Riley R."/>
            <person name="Sitrit Y."/>
            <person name="Stielow J.B."/>
            <person name="Szollosi G."/>
            <person name="Zifcakova L."/>
            <person name="Stursova M."/>
            <person name="Spatafora J.W."/>
            <person name="Tedersoo L."/>
            <person name="Vaario L.M."/>
            <person name="Yamada A."/>
            <person name="Yan M."/>
            <person name="Wang P."/>
            <person name="Xu J."/>
            <person name="Bruns T."/>
            <person name="Baldrian P."/>
            <person name="Vilgalys R."/>
            <person name="Dunand C."/>
            <person name="Henrissat B."/>
            <person name="Grigoriev I.V."/>
            <person name="Hibbett D."/>
            <person name="Nagy L.G."/>
            <person name="Martin F.M."/>
        </authorList>
    </citation>
    <scope>NUCLEOTIDE SEQUENCE</scope>
    <source>
        <strain evidence="5">UP504</strain>
    </source>
</reference>
<dbReference type="EMBL" id="MU129006">
    <property type="protein sequence ID" value="KAF9511063.1"/>
    <property type="molecule type" value="Genomic_DNA"/>
</dbReference>
<keyword evidence="6" id="KW-1185">Reference proteome</keyword>
<dbReference type="InterPro" id="IPR036291">
    <property type="entry name" value="NAD(P)-bd_dom_sf"/>
</dbReference>
<gene>
    <name evidence="5" type="ORF">BS47DRAFT_1319298</name>
</gene>
<evidence type="ECO:0000313" key="5">
    <source>
        <dbReference type="EMBL" id="KAF9511063.1"/>
    </source>
</evidence>
<dbReference type="SUPFAM" id="SSF51735">
    <property type="entry name" value="NAD(P)-binding Rossmann-fold domains"/>
    <property type="match status" value="1"/>
</dbReference>
<dbReference type="Proteomes" id="UP000886523">
    <property type="component" value="Unassembled WGS sequence"/>
</dbReference>
<proteinExistence type="inferred from homology"/>
<comment type="caution">
    <text evidence="5">The sequence shown here is derived from an EMBL/GenBank/DDBJ whole genome shotgun (WGS) entry which is preliminary data.</text>
</comment>
<evidence type="ECO:0000256" key="4">
    <source>
        <dbReference type="RuleBase" id="RU000363"/>
    </source>
</evidence>
<sequence>MSHRGKSALITGGASGLGKHLATTLHAQGAILLIADIDDDRGTAFVDSLNKERPGSAFFKKADVTVWEEQVDLFKVAVKSLKRIDYVVANAGILESRFLAHTSPSAVEYVKPDLTTLNINLIGVIYTSHIAAQTFRTQEIVQGFRGQIVVTASVASFTAIPNMPLYSTSKHALVGFVRAFGAQLEPEGITVNAVAPNITRSNLTVQEIFDAVEAKGRLTPNEAVTAAFTSFLGNRTLNGQIKEVSMDKTYQRPLPEPLNKAVVDNIAELAEVHRVAYLPPKA</sequence>
<dbReference type="InterPro" id="IPR002347">
    <property type="entry name" value="SDR_fam"/>
</dbReference>
<dbReference type="AlphaFoldDB" id="A0A9P6ASC5"/>
<protein>
    <submittedName>
        <fullName evidence="5">Uncharacterized protein</fullName>
    </submittedName>
</protein>
<keyword evidence="2" id="KW-0521">NADP</keyword>
<dbReference type="InterPro" id="IPR020904">
    <property type="entry name" value="Sc_DH/Rdtase_CS"/>
</dbReference>
<name>A0A9P6ASC5_9AGAM</name>
<evidence type="ECO:0000256" key="3">
    <source>
        <dbReference type="ARBA" id="ARBA00023002"/>
    </source>
</evidence>
<dbReference type="OrthoDB" id="5371740at2759"/>
<keyword evidence="3" id="KW-0560">Oxidoreductase</keyword>
<evidence type="ECO:0000256" key="1">
    <source>
        <dbReference type="ARBA" id="ARBA00006484"/>
    </source>
</evidence>
<organism evidence="5 6">
    <name type="scientific">Hydnum rufescens UP504</name>
    <dbReference type="NCBI Taxonomy" id="1448309"/>
    <lineage>
        <taxon>Eukaryota</taxon>
        <taxon>Fungi</taxon>
        <taxon>Dikarya</taxon>
        <taxon>Basidiomycota</taxon>
        <taxon>Agaricomycotina</taxon>
        <taxon>Agaricomycetes</taxon>
        <taxon>Cantharellales</taxon>
        <taxon>Hydnaceae</taxon>
        <taxon>Hydnum</taxon>
    </lineage>
</organism>
<dbReference type="PANTHER" id="PTHR44229:SF4">
    <property type="entry name" value="15-HYDROXYPROSTAGLANDIN DEHYDROGENASE [NAD(+)]"/>
    <property type="match status" value="1"/>
</dbReference>
<dbReference type="GO" id="GO:0005737">
    <property type="term" value="C:cytoplasm"/>
    <property type="evidence" value="ECO:0007669"/>
    <property type="project" value="TreeGrafter"/>
</dbReference>
<dbReference type="PROSITE" id="PS00061">
    <property type="entry name" value="ADH_SHORT"/>
    <property type="match status" value="1"/>
</dbReference>
<dbReference type="PANTHER" id="PTHR44229">
    <property type="entry name" value="15-HYDROXYPROSTAGLANDIN DEHYDROGENASE [NAD(+)]"/>
    <property type="match status" value="1"/>
</dbReference>
<dbReference type="PRINTS" id="PR00080">
    <property type="entry name" value="SDRFAMILY"/>
</dbReference>
<comment type="similarity">
    <text evidence="1 4">Belongs to the short-chain dehydrogenases/reductases (SDR) family.</text>
</comment>
<evidence type="ECO:0000313" key="6">
    <source>
        <dbReference type="Proteomes" id="UP000886523"/>
    </source>
</evidence>
<dbReference type="Pfam" id="PF00106">
    <property type="entry name" value="adh_short"/>
    <property type="match status" value="1"/>
</dbReference>
<evidence type="ECO:0000256" key="2">
    <source>
        <dbReference type="ARBA" id="ARBA00022857"/>
    </source>
</evidence>
<dbReference type="Gene3D" id="3.40.50.720">
    <property type="entry name" value="NAD(P)-binding Rossmann-like Domain"/>
    <property type="match status" value="1"/>
</dbReference>